<evidence type="ECO:0000256" key="3">
    <source>
        <dbReference type="ARBA" id="ARBA00015004"/>
    </source>
</evidence>
<dbReference type="SUPFAM" id="SSF54236">
    <property type="entry name" value="Ubiquitin-like"/>
    <property type="match status" value="1"/>
</dbReference>
<dbReference type="GO" id="GO:0005737">
    <property type="term" value="C:cytoplasm"/>
    <property type="evidence" value="ECO:0007669"/>
    <property type="project" value="UniProtKB-SubCell"/>
</dbReference>
<dbReference type="Proteomes" id="UP000728185">
    <property type="component" value="Unassembled WGS sequence"/>
</dbReference>
<comment type="similarity">
    <text evidence="2">Belongs to the TBCE family.</text>
</comment>
<evidence type="ECO:0000259" key="9">
    <source>
        <dbReference type="PROSITE" id="PS50245"/>
    </source>
</evidence>
<evidence type="ECO:0000256" key="4">
    <source>
        <dbReference type="ARBA" id="ARBA00022490"/>
    </source>
</evidence>
<keyword evidence="5" id="KW-0433">Leucine-rich repeat</keyword>
<evidence type="ECO:0000313" key="11">
    <source>
        <dbReference type="Proteomes" id="UP000728185"/>
    </source>
</evidence>
<dbReference type="Gene3D" id="3.80.10.10">
    <property type="entry name" value="Ribonuclease Inhibitor"/>
    <property type="match status" value="2"/>
</dbReference>
<name>A0A8E0VJD4_9TREM</name>
<dbReference type="Gene3D" id="2.30.30.190">
    <property type="entry name" value="CAP Gly-rich-like domain"/>
    <property type="match status" value="1"/>
</dbReference>
<feature type="non-terminal residue" evidence="10">
    <location>
        <position position="1"/>
    </location>
</feature>
<evidence type="ECO:0000256" key="7">
    <source>
        <dbReference type="ARBA" id="ARBA00023186"/>
    </source>
</evidence>
<keyword evidence="7" id="KW-0143">Chaperone</keyword>
<gene>
    <name evidence="10" type="ORF">FBUS_04870</name>
</gene>
<accession>A0A8E0VJD4</accession>
<dbReference type="InterPro" id="IPR036859">
    <property type="entry name" value="CAP-Gly_dom_sf"/>
</dbReference>
<feature type="domain" description="CAP-Gly" evidence="9">
    <location>
        <begin position="49"/>
        <end position="93"/>
    </location>
</feature>
<dbReference type="SMART" id="SM01052">
    <property type="entry name" value="CAP_GLY"/>
    <property type="match status" value="1"/>
</dbReference>
<organism evidence="10 11">
    <name type="scientific">Fasciolopsis buskii</name>
    <dbReference type="NCBI Taxonomy" id="27845"/>
    <lineage>
        <taxon>Eukaryota</taxon>
        <taxon>Metazoa</taxon>
        <taxon>Spiralia</taxon>
        <taxon>Lophotrochozoa</taxon>
        <taxon>Platyhelminthes</taxon>
        <taxon>Trematoda</taxon>
        <taxon>Digenea</taxon>
        <taxon>Plagiorchiida</taxon>
        <taxon>Echinostomata</taxon>
        <taxon>Echinostomatoidea</taxon>
        <taxon>Fasciolidae</taxon>
        <taxon>Fasciolopsis</taxon>
    </lineage>
</organism>
<reference evidence="10" key="1">
    <citation type="submission" date="2019-05" db="EMBL/GenBank/DDBJ databases">
        <title>Annotation for the trematode Fasciolopsis buski.</title>
        <authorList>
            <person name="Choi Y.-J."/>
        </authorList>
    </citation>
    <scope>NUCLEOTIDE SEQUENCE</scope>
    <source>
        <strain evidence="10">HT</strain>
        <tissue evidence="10">Whole worm</tissue>
    </source>
</reference>
<dbReference type="CDD" id="cd17044">
    <property type="entry name" value="Ubl_TBCE"/>
    <property type="match status" value="1"/>
</dbReference>
<dbReference type="InterPro" id="IPR044079">
    <property type="entry name" value="Ubl_TBCE"/>
</dbReference>
<evidence type="ECO:0000256" key="8">
    <source>
        <dbReference type="ARBA" id="ARBA00030180"/>
    </source>
</evidence>
<dbReference type="Pfam" id="PF01302">
    <property type="entry name" value="CAP_GLY"/>
    <property type="match status" value="1"/>
</dbReference>
<dbReference type="InterPro" id="IPR000938">
    <property type="entry name" value="CAP-Gly_domain"/>
</dbReference>
<sequence length="666" mass="74133">VSGTQEERNQIVQNVNDGTECGRINSVDRTLIGSRVVHEDHFGTICYAGELPNSKGAWLGIDWDNPSRGRHDGVYAGVKYFETQSSTSGSFIRPDKVSLGTSLEEALVYRYVLCAECQMAAQNIPSVEIANNPTTPMSFLDSDEAEYSGAPFRIELFTTPRPKANSAVTDSVSHHQRCGPLGAEVTLKRLTSASVALAPVFRALRGGKHAETAPLWPHPGGTLGLLLPKLAELDLSGCLLTRWIDVAEMCNQIPWLKSLTLSSNRLRLPLPPNSARPKESDQAPDPLRLRYDLDVDPMGAEKLCAAAFPNICQLVLVRLTCLDWTDVLRVIQWTPSVKSLSVPYNHLGPIPKVWPDSAIELFRQLIELDLTQTDLVDVTQLFSVLGPSTSLKLLILNQNPISQLPFFPPAESVENKPSDESDSVQTTVWFTQLDTLCLRHCRFADWECMNQLMRLIKLKHLLFLECPVLEGMSLETGRQEIIARLPNLSCLNRMDICAEERRGAELDYLKRYGSEWIKSGGSVVESSDPSKPCFVKVGECFARSHPTFRRLCDKYGPPEAGETKFFTQSIKESLVSLTLKLQSDGDDTGTESAVGIVRRIPSRMTVSHLKMLARRLLKLPSRVSFDLVAQGDKHRSVNAEVPLDTETREIGFYDLEDGDIVYLRVR</sequence>
<protein>
    <recommendedName>
        <fullName evidence="3">Tubulin-specific chaperone E</fullName>
    </recommendedName>
    <alternativeName>
        <fullName evidence="8">Tubulin-folding cofactor E</fullName>
    </alternativeName>
</protein>
<dbReference type="Gene3D" id="3.10.20.90">
    <property type="entry name" value="Phosphatidylinositol 3-kinase Catalytic Subunit, Chain A, domain 1"/>
    <property type="match status" value="1"/>
</dbReference>
<comment type="subcellular location">
    <subcellularLocation>
        <location evidence="1">Cytoplasm</location>
    </subcellularLocation>
</comment>
<dbReference type="SUPFAM" id="SSF74924">
    <property type="entry name" value="Cap-Gly domain"/>
    <property type="match status" value="1"/>
</dbReference>
<evidence type="ECO:0000256" key="6">
    <source>
        <dbReference type="ARBA" id="ARBA00022737"/>
    </source>
</evidence>
<dbReference type="PANTHER" id="PTHR18849:SF0">
    <property type="entry name" value="CILIA- AND FLAGELLA-ASSOCIATED PROTEIN 410-RELATED"/>
    <property type="match status" value="1"/>
</dbReference>
<evidence type="ECO:0000313" key="10">
    <source>
        <dbReference type="EMBL" id="KAA0196968.1"/>
    </source>
</evidence>
<keyword evidence="6" id="KW-0677">Repeat</keyword>
<dbReference type="InterPro" id="IPR032675">
    <property type="entry name" value="LRR_dom_sf"/>
</dbReference>
<dbReference type="AlphaFoldDB" id="A0A8E0VJD4"/>
<dbReference type="GO" id="GO:0007010">
    <property type="term" value="P:cytoskeleton organization"/>
    <property type="evidence" value="ECO:0007669"/>
    <property type="project" value="TreeGrafter"/>
</dbReference>
<dbReference type="EMBL" id="LUCM01002698">
    <property type="protein sequence ID" value="KAA0196968.1"/>
    <property type="molecule type" value="Genomic_DNA"/>
</dbReference>
<evidence type="ECO:0000256" key="2">
    <source>
        <dbReference type="ARBA" id="ARBA00006286"/>
    </source>
</evidence>
<dbReference type="PANTHER" id="PTHR18849">
    <property type="entry name" value="LEUCINE RICH REPEAT PROTEIN"/>
    <property type="match status" value="1"/>
</dbReference>
<dbReference type="InterPro" id="IPR029071">
    <property type="entry name" value="Ubiquitin-like_domsf"/>
</dbReference>
<keyword evidence="4" id="KW-0963">Cytoplasm</keyword>
<dbReference type="OrthoDB" id="5273213at2759"/>
<evidence type="ECO:0000256" key="5">
    <source>
        <dbReference type="ARBA" id="ARBA00022614"/>
    </source>
</evidence>
<proteinExistence type="inferred from homology"/>
<comment type="caution">
    <text evidence="10">The sequence shown here is derived from an EMBL/GenBank/DDBJ whole genome shotgun (WGS) entry which is preliminary data.</text>
</comment>
<dbReference type="PROSITE" id="PS50245">
    <property type="entry name" value="CAP_GLY_2"/>
    <property type="match status" value="1"/>
</dbReference>
<keyword evidence="11" id="KW-1185">Reference proteome</keyword>
<evidence type="ECO:0000256" key="1">
    <source>
        <dbReference type="ARBA" id="ARBA00004496"/>
    </source>
</evidence>
<dbReference type="SUPFAM" id="SSF52058">
    <property type="entry name" value="L domain-like"/>
    <property type="match status" value="1"/>
</dbReference>